<feature type="repeat" description="PPR" evidence="2">
    <location>
        <begin position="242"/>
        <end position="276"/>
    </location>
</feature>
<feature type="repeat" description="PPR" evidence="2">
    <location>
        <begin position="79"/>
        <end position="113"/>
    </location>
</feature>
<dbReference type="AlphaFoldDB" id="A0A5E4EZF9"/>
<dbReference type="NCBIfam" id="TIGR00756">
    <property type="entry name" value="PPR"/>
    <property type="match status" value="5"/>
</dbReference>
<sequence length="528" mass="58993">MRRLERILLLKNYRQLCTLSKASFSPILDTRGSGHARLYFDGNPPSRNILSCNRMLAAHVRNDQTPIAQDLFDQMLVKDVVSWNTMLTGLQKAKNPHGVNRCFLQMRRDGFRPSEYTISTVLNAFLGTPFNVLVSQIHALVVRLALSSSVFVGSALIKGYANIGDQIALSRVFDEIPMKDVSSSNALVSSYMELGCTLEAQRVFDVMLERNIVSWTSLVSGYINNKRINKARSVFDKMREKNVVSWTVMISGYVKNQKFMDALDLFLLMLKSGALPNHFTFSSVLDACAGCSSLILGQQVHSSILKLGRPDDVIMSTSLVDMYAKCGDIEAAYCVFGSMPRKNLVTWNSIIGGSARHGLATKALDKFERMIKCGVRPDEVTFVNVLSACGHCGMVEKGENLFNSMKAKFGIEPNVEHYACMVDLYGKACNLEEAEKLIQGMPFQPDVVIWVAFLGACVLHSSLQLGEFAAKEIEKLRNDHPAIYSTLSKIHGERGVWDSVLEFRKIMKGKHIQKQIAGSWVESQYRIR</sequence>
<dbReference type="PROSITE" id="PS51375">
    <property type="entry name" value="PPR"/>
    <property type="match status" value="5"/>
</dbReference>
<dbReference type="Proteomes" id="UP000327085">
    <property type="component" value="Chromosome 3"/>
</dbReference>
<feature type="repeat" description="PPR" evidence="2">
    <location>
        <begin position="211"/>
        <end position="241"/>
    </location>
</feature>
<dbReference type="InterPro" id="IPR002885">
    <property type="entry name" value="PPR_rpt"/>
</dbReference>
<dbReference type="EMBL" id="CABIKO010000050">
    <property type="protein sequence ID" value="VVA21154.1"/>
    <property type="molecule type" value="Genomic_DNA"/>
</dbReference>
<dbReference type="InterPro" id="IPR011990">
    <property type="entry name" value="TPR-like_helical_dom_sf"/>
</dbReference>
<keyword evidence="1" id="KW-0677">Repeat</keyword>
<organism evidence="3 4">
    <name type="scientific">Prunus dulcis</name>
    <name type="common">Almond</name>
    <name type="synonym">Amygdalus dulcis</name>
    <dbReference type="NCBI Taxonomy" id="3755"/>
    <lineage>
        <taxon>Eukaryota</taxon>
        <taxon>Viridiplantae</taxon>
        <taxon>Streptophyta</taxon>
        <taxon>Embryophyta</taxon>
        <taxon>Tracheophyta</taxon>
        <taxon>Spermatophyta</taxon>
        <taxon>Magnoliopsida</taxon>
        <taxon>eudicotyledons</taxon>
        <taxon>Gunneridae</taxon>
        <taxon>Pentapetalae</taxon>
        <taxon>rosids</taxon>
        <taxon>fabids</taxon>
        <taxon>Rosales</taxon>
        <taxon>Rosaceae</taxon>
        <taxon>Amygdaloideae</taxon>
        <taxon>Amygdaleae</taxon>
        <taxon>Prunus</taxon>
    </lineage>
</organism>
<dbReference type="FunFam" id="1.25.40.10:FF:000090">
    <property type="entry name" value="Pentatricopeptide repeat-containing protein, chloroplastic"/>
    <property type="match status" value="1"/>
</dbReference>
<feature type="repeat" description="PPR" evidence="2">
    <location>
        <begin position="343"/>
        <end position="377"/>
    </location>
</feature>
<dbReference type="Gramene" id="VVA21154">
    <property type="protein sequence ID" value="VVA21154"/>
    <property type="gene ID" value="Prudul26B011146"/>
</dbReference>
<proteinExistence type="predicted"/>
<evidence type="ECO:0000313" key="3">
    <source>
        <dbReference type="EMBL" id="VVA21154.1"/>
    </source>
</evidence>
<accession>A0A5E4EZF9</accession>
<dbReference type="OMA" id="ACGLHSN"/>
<dbReference type="GO" id="GO:0003723">
    <property type="term" value="F:RNA binding"/>
    <property type="evidence" value="ECO:0007669"/>
    <property type="project" value="InterPro"/>
</dbReference>
<reference evidence="4" key="1">
    <citation type="journal article" date="2020" name="Plant J.">
        <title>Transposons played a major role in the diversification between the closely related almond and peach genomes: results from the almond genome sequence.</title>
        <authorList>
            <person name="Alioto T."/>
            <person name="Alexiou K.G."/>
            <person name="Bardil A."/>
            <person name="Barteri F."/>
            <person name="Castanera R."/>
            <person name="Cruz F."/>
            <person name="Dhingra A."/>
            <person name="Duval H."/>
            <person name="Fernandez I Marti A."/>
            <person name="Frias L."/>
            <person name="Galan B."/>
            <person name="Garcia J.L."/>
            <person name="Howad W."/>
            <person name="Gomez-Garrido J."/>
            <person name="Gut M."/>
            <person name="Julca I."/>
            <person name="Morata J."/>
            <person name="Puigdomenech P."/>
            <person name="Ribeca P."/>
            <person name="Rubio Cabetas M.J."/>
            <person name="Vlasova A."/>
            <person name="Wirthensohn M."/>
            <person name="Garcia-Mas J."/>
            <person name="Gabaldon T."/>
            <person name="Casacuberta J.M."/>
            <person name="Arus P."/>
        </authorList>
    </citation>
    <scope>NUCLEOTIDE SEQUENCE [LARGE SCALE GENOMIC DNA]</scope>
    <source>
        <strain evidence="4">cv. Texas</strain>
    </source>
</reference>
<dbReference type="GO" id="GO:0009451">
    <property type="term" value="P:RNA modification"/>
    <property type="evidence" value="ECO:0007669"/>
    <property type="project" value="InterPro"/>
</dbReference>
<name>A0A5E4EZF9_PRUDU</name>
<dbReference type="Pfam" id="PF13041">
    <property type="entry name" value="PPR_2"/>
    <property type="match status" value="3"/>
</dbReference>
<protein>
    <submittedName>
        <fullName evidence="3">PREDICTED: pentatricopeptide</fullName>
    </submittedName>
</protein>
<dbReference type="Pfam" id="PF01535">
    <property type="entry name" value="PPR"/>
    <property type="match status" value="2"/>
</dbReference>
<dbReference type="InterPro" id="IPR046960">
    <property type="entry name" value="PPR_At4g14850-like_plant"/>
</dbReference>
<dbReference type="InParanoid" id="A0A5E4EZF9"/>
<gene>
    <name evidence="3" type="ORF">ALMOND_2B011146</name>
</gene>
<dbReference type="PANTHER" id="PTHR47926">
    <property type="entry name" value="PENTATRICOPEPTIDE REPEAT-CONTAINING PROTEIN"/>
    <property type="match status" value="1"/>
</dbReference>
<dbReference type="Gene3D" id="1.25.40.10">
    <property type="entry name" value="Tetratricopeptide repeat domain"/>
    <property type="match status" value="5"/>
</dbReference>
<evidence type="ECO:0000313" key="4">
    <source>
        <dbReference type="Proteomes" id="UP000327085"/>
    </source>
</evidence>
<feature type="repeat" description="PPR" evidence="2">
    <location>
        <begin position="378"/>
        <end position="413"/>
    </location>
</feature>
<evidence type="ECO:0000256" key="2">
    <source>
        <dbReference type="PROSITE-ProRule" id="PRU00708"/>
    </source>
</evidence>
<evidence type="ECO:0000256" key="1">
    <source>
        <dbReference type="ARBA" id="ARBA00022737"/>
    </source>
</evidence>
<dbReference type="PANTHER" id="PTHR47926:SF511">
    <property type="entry name" value="PENTATRICOPEPTIDE REPEAT-CONTAINING PROTEIN"/>
    <property type="match status" value="1"/>
</dbReference>